<dbReference type="AlphaFoldDB" id="A0A5B8W734"/>
<gene>
    <name evidence="2" type="ORF">FSB76_23145</name>
</gene>
<dbReference type="Pfam" id="PF10988">
    <property type="entry name" value="DUF2807"/>
    <property type="match status" value="1"/>
</dbReference>
<dbReference type="InterPro" id="IPR021255">
    <property type="entry name" value="DUF2807"/>
</dbReference>
<dbReference type="Gene3D" id="2.160.20.120">
    <property type="match status" value="1"/>
</dbReference>
<name>A0A5B8W734_9SPHI</name>
<sequence>MATFKKLREMIQIKGNGNIVSKEIHVSSFIRLHLSGKGLFELIQSNEEKVIVETDENLVDFFEIVNSGRTLYISADGKFRKPVYTQCIVRVFLRQIDSLYIRCDQGDIKCDHLITLQNLLEIKIQSIGNTSLNINAPAIKLLSQCQGNVTLEGKCQLLEVKNQSEGSFTSREMATDILLFKNMSVGDVKLFAEKQISISHYGEGQVNYWGNAVLKEVKQYGTGQIKHLENIN</sequence>
<dbReference type="Proteomes" id="UP000321362">
    <property type="component" value="Chromosome"/>
</dbReference>
<dbReference type="OrthoDB" id="788989at2"/>
<reference evidence="2 3" key="1">
    <citation type="journal article" date="2013" name="J. Microbiol.">
        <title>Mucilaginibacter ginsenosidivorax sp. nov., with ginsenoside converting activity isolated from sediment.</title>
        <authorList>
            <person name="Kim J.K."/>
            <person name="Choi T.E."/>
            <person name="Liu Q.M."/>
            <person name="Park H.Y."/>
            <person name="Yi T.H."/>
            <person name="Yoon M.H."/>
            <person name="Kim S.C."/>
            <person name="Im W.T."/>
        </authorList>
    </citation>
    <scope>NUCLEOTIDE SEQUENCE [LARGE SCALE GENOMIC DNA]</scope>
    <source>
        <strain evidence="2 3">KHI28</strain>
    </source>
</reference>
<evidence type="ECO:0000313" key="3">
    <source>
        <dbReference type="Proteomes" id="UP000321362"/>
    </source>
</evidence>
<protein>
    <recommendedName>
        <fullName evidence="1">Putative auto-transporter adhesin head GIN domain-containing protein</fullName>
    </recommendedName>
</protein>
<feature type="domain" description="Putative auto-transporter adhesin head GIN" evidence="1">
    <location>
        <begin position="29"/>
        <end position="212"/>
    </location>
</feature>
<proteinExistence type="predicted"/>
<evidence type="ECO:0000313" key="2">
    <source>
        <dbReference type="EMBL" id="QEC78702.1"/>
    </source>
</evidence>
<accession>A0A5B8W734</accession>
<dbReference type="EMBL" id="CP042437">
    <property type="protein sequence ID" value="QEC78702.1"/>
    <property type="molecule type" value="Genomic_DNA"/>
</dbReference>
<organism evidence="2 3">
    <name type="scientific">Mucilaginibacter ginsenosidivorax</name>
    <dbReference type="NCBI Taxonomy" id="862126"/>
    <lineage>
        <taxon>Bacteria</taxon>
        <taxon>Pseudomonadati</taxon>
        <taxon>Bacteroidota</taxon>
        <taxon>Sphingobacteriia</taxon>
        <taxon>Sphingobacteriales</taxon>
        <taxon>Sphingobacteriaceae</taxon>
        <taxon>Mucilaginibacter</taxon>
    </lineage>
</organism>
<dbReference type="KEGG" id="mgk:FSB76_23145"/>
<keyword evidence="3" id="KW-1185">Reference proteome</keyword>
<dbReference type="RefSeq" id="WP_147057591.1">
    <property type="nucleotide sequence ID" value="NZ_CP042437.1"/>
</dbReference>
<evidence type="ECO:0000259" key="1">
    <source>
        <dbReference type="Pfam" id="PF10988"/>
    </source>
</evidence>